<comment type="subunit">
    <text evidence="5 9">Homododecamer.</text>
</comment>
<evidence type="ECO:0000256" key="1">
    <source>
        <dbReference type="ARBA" id="ARBA00001864"/>
    </source>
</evidence>
<dbReference type="AlphaFoldDB" id="A0A2B8BDB8"/>
<dbReference type="UniPathway" id="UPA00053">
    <property type="reaction ID" value="UER00086"/>
</dbReference>
<dbReference type="PIRSF" id="PIRSF001399">
    <property type="entry name" value="DHquinase_II"/>
    <property type="match status" value="1"/>
</dbReference>
<feature type="active site" description="Proton donor" evidence="9 10">
    <location>
        <position position="101"/>
    </location>
</feature>
<dbReference type="NCBIfam" id="NF003807">
    <property type="entry name" value="PRK05395.1-4"/>
    <property type="match status" value="1"/>
</dbReference>
<feature type="site" description="Transition state stabilizer" evidence="9 12">
    <location>
        <position position="19"/>
    </location>
</feature>
<evidence type="ECO:0000256" key="6">
    <source>
        <dbReference type="ARBA" id="ARBA00012060"/>
    </source>
</evidence>
<comment type="function">
    <text evidence="2 9">Catalyzes a trans-dehydration via an enolate intermediate.</text>
</comment>
<reference evidence="14" key="1">
    <citation type="submission" date="2017-10" db="EMBL/GenBank/DDBJ databases">
        <authorList>
            <person name="Kravchenko I.K."/>
            <person name="Grouzdev D.S."/>
        </authorList>
    </citation>
    <scope>NUCLEOTIDE SEQUENCE [LARGE SCALE GENOMIC DNA]</scope>
    <source>
        <strain evidence="14">B2</strain>
    </source>
</reference>
<feature type="binding site" evidence="9 11">
    <location>
        <position position="75"/>
    </location>
    <ligand>
        <name>substrate</name>
    </ligand>
</feature>
<dbReference type="InterPro" id="IPR018509">
    <property type="entry name" value="DHquinase_II_CS"/>
</dbReference>
<dbReference type="RefSeq" id="WP_098738423.1">
    <property type="nucleotide sequence ID" value="NZ_PDKW01000042.1"/>
</dbReference>
<dbReference type="OrthoDB" id="9790793at2"/>
<dbReference type="NCBIfam" id="NF003806">
    <property type="entry name" value="PRK05395.1-3"/>
    <property type="match status" value="1"/>
</dbReference>
<evidence type="ECO:0000313" key="13">
    <source>
        <dbReference type="EMBL" id="PGH55709.1"/>
    </source>
</evidence>
<dbReference type="GO" id="GO:0009073">
    <property type="term" value="P:aromatic amino acid family biosynthetic process"/>
    <property type="evidence" value="ECO:0007669"/>
    <property type="project" value="UniProtKB-KW"/>
</dbReference>
<keyword evidence="8 9" id="KW-0456">Lyase</keyword>
<evidence type="ECO:0000256" key="12">
    <source>
        <dbReference type="PIRSR" id="PIRSR001399-3"/>
    </source>
</evidence>
<dbReference type="GO" id="GO:0008652">
    <property type="term" value="P:amino acid biosynthetic process"/>
    <property type="evidence" value="ECO:0007669"/>
    <property type="project" value="UniProtKB-KW"/>
</dbReference>
<keyword evidence="7 9" id="KW-0057">Aromatic amino acid biosynthesis</keyword>
<dbReference type="CDD" id="cd00466">
    <property type="entry name" value="DHQase_II"/>
    <property type="match status" value="1"/>
</dbReference>
<feature type="binding site" evidence="9 11">
    <location>
        <begin position="102"/>
        <end position="103"/>
    </location>
    <ligand>
        <name>substrate</name>
    </ligand>
</feature>
<dbReference type="InterPro" id="IPR001874">
    <property type="entry name" value="DHquinase_II"/>
</dbReference>
<evidence type="ECO:0000256" key="8">
    <source>
        <dbReference type="ARBA" id="ARBA00023239"/>
    </source>
</evidence>
<gene>
    <name evidence="9 13" type="primary">aroQ</name>
    <name evidence="13" type="ORF">CRT60_20770</name>
</gene>
<accession>A0A2B8BDB8</accession>
<dbReference type="SUPFAM" id="SSF52304">
    <property type="entry name" value="Type II 3-dehydroquinate dehydratase"/>
    <property type="match status" value="1"/>
</dbReference>
<comment type="similarity">
    <text evidence="4 9">Belongs to the type-II 3-dehydroquinase family.</text>
</comment>
<evidence type="ECO:0000256" key="10">
    <source>
        <dbReference type="PIRSR" id="PIRSR001399-1"/>
    </source>
</evidence>
<evidence type="ECO:0000256" key="3">
    <source>
        <dbReference type="ARBA" id="ARBA00004902"/>
    </source>
</evidence>
<feature type="binding site" evidence="9 11">
    <location>
        <position position="88"/>
    </location>
    <ligand>
        <name>substrate</name>
    </ligand>
</feature>
<feature type="binding site" evidence="9 11">
    <location>
        <position position="81"/>
    </location>
    <ligand>
        <name>substrate</name>
    </ligand>
</feature>
<evidence type="ECO:0000256" key="11">
    <source>
        <dbReference type="PIRSR" id="PIRSR001399-2"/>
    </source>
</evidence>
<dbReference type="Gene3D" id="3.40.50.9100">
    <property type="entry name" value="Dehydroquinase, class II"/>
    <property type="match status" value="1"/>
</dbReference>
<evidence type="ECO:0000256" key="2">
    <source>
        <dbReference type="ARBA" id="ARBA00003924"/>
    </source>
</evidence>
<comment type="pathway">
    <text evidence="3 9">Metabolic intermediate biosynthesis; chorismate biosynthesis; chorismate from D-erythrose 4-phosphate and phosphoenolpyruvate: step 3/7.</text>
</comment>
<dbReference type="GO" id="GO:0019631">
    <property type="term" value="P:quinate catabolic process"/>
    <property type="evidence" value="ECO:0007669"/>
    <property type="project" value="TreeGrafter"/>
</dbReference>
<dbReference type="InterPro" id="IPR036441">
    <property type="entry name" value="DHquinase_II_sf"/>
</dbReference>
<dbReference type="EC" id="4.2.1.10" evidence="6 9"/>
<dbReference type="GO" id="GO:0009423">
    <property type="term" value="P:chorismate biosynthetic process"/>
    <property type="evidence" value="ECO:0007669"/>
    <property type="project" value="UniProtKB-UniRule"/>
</dbReference>
<dbReference type="HAMAP" id="MF_00169">
    <property type="entry name" value="AroQ"/>
    <property type="match status" value="1"/>
</dbReference>
<dbReference type="PROSITE" id="PS01029">
    <property type="entry name" value="DEHYDROQUINASE_II"/>
    <property type="match status" value="1"/>
</dbReference>
<dbReference type="PANTHER" id="PTHR21272:SF3">
    <property type="entry name" value="CATABOLIC 3-DEHYDROQUINASE"/>
    <property type="match status" value="1"/>
</dbReference>
<dbReference type="EMBL" id="PDKW01000042">
    <property type="protein sequence ID" value="PGH55709.1"/>
    <property type="molecule type" value="Genomic_DNA"/>
</dbReference>
<evidence type="ECO:0000256" key="9">
    <source>
        <dbReference type="HAMAP-Rule" id="MF_00169"/>
    </source>
</evidence>
<comment type="caution">
    <text evidence="13">The sequence shown here is derived from an EMBL/GenBank/DDBJ whole genome shotgun (WGS) entry which is preliminary data.</text>
</comment>
<evidence type="ECO:0000256" key="4">
    <source>
        <dbReference type="ARBA" id="ARBA00011037"/>
    </source>
</evidence>
<feature type="active site" description="Proton acceptor" evidence="9 10">
    <location>
        <position position="24"/>
    </location>
</feature>
<dbReference type="Proteomes" id="UP000225379">
    <property type="component" value="Unassembled WGS sequence"/>
</dbReference>
<evidence type="ECO:0000256" key="5">
    <source>
        <dbReference type="ARBA" id="ARBA00011193"/>
    </source>
</evidence>
<organism evidence="13 14">
    <name type="scientific">Azospirillum palustre</name>
    <dbReference type="NCBI Taxonomy" id="2044885"/>
    <lineage>
        <taxon>Bacteria</taxon>
        <taxon>Pseudomonadati</taxon>
        <taxon>Pseudomonadota</taxon>
        <taxon>Alphaproteobacteria</taxon>
        <taxon>Rhodospirillales</taxon>
        <taxon>Azospirillaceae</taxon>
        <taxon>Azospirillum</taxon>
    </lineage>
</organism>
<feature type="binding site" evidence="9 11">
    <location>
        <position position="112"/>
    </location>
    <ligand>
        <name>substrate</name>
    </ligand>
</feature>
<protein>
    <recommendedName>
        <fullName evidence="6 9">3-dehydroquinate dehydratase</fullName>
        <shortName evidence="9">3-dehydroquinase</shortName>
        <ecNumber evidence="6 9">4.2.1.10</ecNumber>
    </recommendedName>
    <alternativeName>
        <fullName evidence="9">Type II DHQase</fullName>
    </alternativeName>
</protein>
<comment type="catalytic activity">
    <reaction evidence="1 9">
        <text>3-dehydroquinate = 3-dehydroshikimate + H2O</text>
        <dbReference type="Rhea" id="RHEA:21096"/>
        <dbReference type="ChEBI" id="CHEBI:15377"/>
        <dbReference type="ChEBI" id="CHEBI:16630"/>
        <dbReference type="ChEBI" id="CHEBI:32364"/>
        <dbReference type="EC" id="4.2.1.10"/>
    </reaction>
</comment>
<dbReference type="Pfam" id="PF01220">
    <property type="entry name" value="DHquinase_II"/>
    <property type="match status" value="1"/>
</dbReference>
<name>A0A2B8BDB8_9PROT</name>
<proteinExistence type="inferred from homology"/>
<keyword evidence="14" id="KW-1185">Reference proteome</keyword>
<dbReference type="NCBIfam" id="TIGR01088">
    <property type="entry name" value="aroQ"/>
    <property type="match status" value="1"/>
</dbReference>
<dbReference type="GO" id="GO:0003855">
    <property type="term" value="F:3-dehydroquinate dehydratase activity"/>
    <property type="evidence" value="ECO:0007669"/>
    <property type="project" value="UniProtKB-UniRule"/>
</dbReference>
<dbReference type="NCBIfam" id="NF003805">
    <property type="entry name" value="PRK05395.1-2"/>
    <property type="match status" value="1"/>
</dbReference>
<evidence type="ECO:0000313" key="14">
    <source>
        <dbReference type="Proteomes" id="UP000225379"/>
    </source>
</evidence>
<evidence type="ECO:0000256" key="7">
    <source>
        <dbReference type="ARBA" id="ARBA00023141"/>
    </source>
</evidence>
<sequence>MSRPILVLNGPNLNLLGKREPHIYGHETLADIEADCRRTGEALGLAVDFRQSNAEHVLIDWIHEARETMAGLVINPAGLSHTSVSLMDALSACAFPILEVHISNIHRREEFRHFSYVSRVAAGVICGFGTQGYTLALQRMARLLESAVK</sequence>
<keyword evidence="9" id="KW-0028">Amino-acid biosynthesis</keyword>
<dbReference type="PANTHER" id="PTHR21272">
    <property type="entry name" value="CATABOLIC 3-DEHYDROQUINASE"/>
    <property type="match status" value="1"/>
</dbReference>